<keyword evidence="3 5" id="KW-0238">DNA-binding</keyword>
<feature type="region of interest" description="Disordered" evidence="6">
    <location>
        <begin position="209"/>
        <end position="251"/>
    </location>
</feature>
<keyword evidence="4 5" id="KW-0539">Nucleus</keyword>
<feature type="region of interest" description="Disordered" evidence="6">
    <location>
        <begin position="1"/>
        <end position="23"/>
    </location>
</feature>
<dbReference type="SMART" id="SM00301">
    <property type="entry name" value="DM"/>
    <property type="match status" value="1"/>
</dbReference>
<dbReference type="Pfam" id="PF00751">
    <property type="entry name" value="DM"/>
    <property type="match status" value="1"/>
</dbReference>
<dbReference type="GO" id="GO:0000978">
    <property type="term" value="F:RNA polymerase II cis-regulatory region sequence-specific DNA binding"/>
    <property type="evidence" value="ECO:0007669"/>
    <property type="project" value="TreeGrafter"/>
</dbReference>
<feature type="domain" description="DM" evidence="7">
    <location>
        <begin position="44"/>
        <end position="91"/>
    </location>
</feature>
<evidence type="ECO:0000256" key="4">
    <source>
        <dbReference type="ARBA" id="ARBA00023242"/>
    </source>
</evidence>
<comment type="subcellular location">
    <subcellularLocation>
        <location evidence="5">Nucleus</location>
    </subcellularLocation>
</comment>
<keyword evidence="1 5" id="KW-0479">Metal-binding</keyword>
<protein>
    <submittedName>
        <fullName evidence="8">Doublesex-and mab-3-related transcription factor 1</fullName>
    </submittedName>
</protein>
<organism evidence="8">
    <name type="scientific">Aceria tosichella</name>
    <name type="common">wheat curl mite</name>
    <dbReference type="NCBI Taxonomy" id="561515"/>
    <lineage>
        <taxon>Eukaryota</taxon>
        <taxon>Metazoa</taxon>
        <taxon>Ecdysozoa</taxon>
        <taxon>Arthropoda</taxon>
        <taxon>Chelicerata</taxon>
        <taxon>Arachnida</taxon>
        <taxon>Acari</taxon>
        <taxon>Acariformes</taxon>
        <taxon>Trombidiformes</taxon>
        <taxon>Prostigmata</taxon>
        <taxon>Eupodina</taxon>
        <taxon>Eriophyoidea</taxon>
        <taxon>Eriophyidae</taxon>
        <taxon>Eriophyinae</taxon>
        <taxon>Aceriini</taxon>
        <taxon>Aceria</taxon>
    </lineage>
</organism>
<evidence type="ECO:0000256" key="1">
    <source>
        <dbReference type="ARBA" id="ARBA00022723"/>
    </source>
</evidence>
<evidence type="ECO:0000256" key="6">
    <source>
        <dbReference type="SAM" id="MobiDB-lite"/>
    </source>
</evidence>
<dbReference type="PROSITE" id="PS40000">
    <property type="entry name" value="DM_1"/>
    <property type="match status" value="1"/>
</dbReference>
<dbReference type="PANTHER" id="PTHR12322">
    <property type="entry name" value="DOUBLESEX AND MAB-3 RELATED TRANSCRIPTION FACTOR DMRT"/>
    <property type="match status" value="1"/>
</dbReference>
<sequence length="388" mass="42919">MIRSVNEENKDNETTNAKTDLRLGVGGVGVGGGGDNKSKRNPFCSRCRNHGKIAQVKGHKRHCEYRECQCYGCKLVEQRQHISAQQIKMRRNQKQDEEYGRRIEISPPVIARQPPDTTEPAVAAAAVAAPLIRPIGLDTVTSSIMQNSPLNNSATLKPNIINHKGPPAVVPTFPSQLYSHLQDHHHHLNAIPTTQPVSIAEQSAIISNSTSQNNNLQATDRHQQQYHHHHLSQQHHLGSSTKFNAPATTTTMDTHHQQCIMNPLRASSNGVSSLNSGLQLFQFPRSVLDASVAANTDTNASTHHHQAVKPVQSAVSSILDVPGPNSSLPSPSEQLHLLDEIHQTYGPLAIYAWLRIERFDRQRIGNLIELARSSYNGLVWFSFMLGQR</sequence>
<dbReference type="EMBL" id="GGYP01003586">
    <property type="protein sequence ID" value="MDE48357.1"/>
    <property type="molecule type" value="Transcribed_RNA"/>
</dbReference>
<dbReference type="GO" id="GO:0000981">
    <property type="term" value="F:DNA-binding transcription factor activity, RNA polymerase II-specific"/>
    <property type="evidence" value="ECO:0007669"/>
    <property type="project" value="TreeGrafter"/>
</dbReference>
<dbReference type="GO" id="GO:0046872">
    <property type="term" value="F:metal ion binding"/>
    <property type="evidence" value="ECO:0007669"/>
    <property type="project" value="UniProtKB-KW"/>
</dbReference>
<feature type="compositionally biased region" description="Basic residues" evidence="6">
    <location>
        <begin position="224"/>
        <end position="233"/>
    </location>
</feature>
<dbReference type="AlphaFoldDB" id="A0A6G1SDW5"/>
<dbReference type="GO" id="GO:0005634">
    <property type="term" value="C:nucleus"/>
    <property type="evidence" value="ECO:0007669"/>
    <property type="project" value="UniProtKB-SubCell"/>
</dbReference>
<feature type="compositionally biased region" description="Basic and acidic residues" evidence="6">
    <location>
        <begin position="1"/>
        <end position="13"/>
    </location>
</feature>
<evidence type="ECO:0000313" key="8">
    <source>
        <dbReference type="EMBL" id="MDE48357.1"/>
    </source>
</evidence>
<feature type="compositionally biased region" description="Polar residues" evidence="6">
    <location>
        <begin position="237"/>
        <end position="251"/>
    </location>
</feature>
<dbReference type="InterPro" id="IPR036407">
    <property type="entry name" value="DM_DNA-bd_sf"/>
</dbReference>
<dbReference type="PROSITE" id="PS50809">
    <property type="entry name" value="DM_2"/>
    <property type="match status" value="1"/>
</dbReference>
<gene>
    <name evidence="8" type="primary">DMRT1_1</name>
    <name evidence="8" type="ORF">g.835</name>
</gene>
<dbReference type="InterPro" id="IPR026607">
    <property type="entry name" value="DMRT"/>
</dbReference>
<dbReference type="SUPFAM" id="SSF82927">
    <property type="entry name" value="Cysteine-rich DNA binding domain, (DM domain)"/>
    <property type="match status" value="1"/>
</dbReference>
<dbReference type="InterPro" id="IPR001275">
    <property type="entry name" value="DM_DNA-bd"/>
</dbReference>
<feature type="compositionally biased region" description="Polar residues" evidence="6">
    <location>
        <begin position="209"/>
        <end position="218"/>
    </location>
</feature>
<dbReference type="Gene3D" id="4.10.1040.10">
    <property type="entry name" value="DM DNA-binding domain"/>
    <property type="match status" value="1"/>
</dbReference>
<proteinExistence type="predicted"/>
<accession>A0A6G1SDW5</accession>
<name>A0A6G1SDW5_9ACAR</name>
<evidence type="ECO:0000259" key="7">
    <source>
        <dbReference type="PROSITE" id="PS50809"/>
    </source>
</evidence>
<dbReference type="GO" id="GO:0007548">
    <property type="term" value="P:sex differentiation"/>
    <property type="evidence" value="ECO:0007669"/>
    <property type="project" value="TreeGrafter"/>
</dbReference>
<evidence type="ECO:0000256" key="5">
    <source>
        <dbReference type="PROSITE-ProRule" id="PRU00070"/>
    </source>
</evidence>
<evidence type="ECO:0000256" key="2">
    <source>
        <dbReference type="ARBA" id="ARBA00022833"/>
    </source>
</evidence>
<evidence type="ECO:0000256" key="3">
    <source>
        <dbReference type="ARBA" id="ARBA00023125"/>
    </source>
</evidence>
<reference evidence="8" key="1">
    <citation type="submission" date="2018-10" db="EMBL/GenBank/DDBJ databases">
        <title>Transcriptome assembly of Aceria tosichella (Wheat curl mite) Type 2.</title>
        <authorList>
            <person name="Scully E.D."/>
            <person name="Geib S.M."/>
            <person name="Palmer N.A."/>
            <person name="Gupta A.K."/>
            <person name="Sarath G."/>
            <person name="Tatineni S."/>
        </authorList>
    </citation>
    <scope>NUCLEOTIDE SEQUENCE</scope>
    <source>
        <strain evidence="8">LincolnNE</strain>
    </source>
</reference>
<feature type="DNA-binding region" description="DM" evidence="5">
    <location>
        <begin position="44"/>
        <end position="91"/>
    </location>
</feature>
<dbReference type="PANTHER" id="PTHR12322:SF116">
    <property type="entry name" value="DOUBLESEX-MAB RELATED 99B"/>
    <property type="match status" value="1"/>
</dbReference>
<keyword evidence="2 5" id="KW-0862">Zinc</keyword>